<keyword evidence="1" id="KW-0812">Transmembrane</keyword>
<dbReference type="EMBL" id="JABWMH010000001">
    <property type="protein sequence ID" value="NVD26513.1"/>
    <property type="molecule type" value="Genomic_DNA"/>
</dbReference>
<proteinExistence type="predicted"/>
<keyword evidence="1" id="KW-1133">Transmembrane helix</keyword>
<evidence type="ECO:0000313" key="3">
    <source>
        <dbReference type="Proteomes" id="UP000652427"/>
    </source>
</evidence>
<keyword evidence="3" id="KW-1185">Reference proteome</keyword>
<evidence type="ECO:0008006" key="4">
    <source>
        <dbReference type="Google" id="ProtNLM"/>
    </source>
</evidence>
<sequence length="133" mass="13644">MDSIRTLIRNNGTLAACLLAAALLFKLLVPAGYMVTSDNMVLTVVICSDSTGEQLTREISVPMKGSTGAEHEKGNNDCPYTGLAKSAVAGVDLALLASAIAFVLALAFAPQISSGASDTARLRPPSRGPPLAA</sequence>
<reference evidence="2 3" key="1">
    <citation type="submission" date="2020-06" db="EMBL/GenBank/DDBJ databases">
        <authorList>
            <person name="Kim S.-J."/>
            <person name="Park S.-J."/>
        </authorList>
    </citation>
    <scope>NUCLEOTIDE SEQUENCE [LARGE SCALE GENOMIC DNA]</scope>
    <source>
        <strain evidence="2 3">SW-151</strain>
    </source>
</reference>
<feature type="transmembrane region" description="Helical" evidence="1">
    <location>
        <begin position="93"/>
        <end position="113"/>
    </location>
</feature>
<comment type="caution">
    <text evidence="2">The sequence shown here is derived from an EMBL/GenBank/DDBJ whole genome shotgun (WGS) entry which is preliminary data.</text>
</comment>
<keyword evidence="1" id="KW-0472">Membrane</keyword>
<dbReference type="InterPro" id="IPR021333">
    <property type="entry name" value="DUF2946"/>
</dbReference>
<dbReference type="Pfam" id="PF11162">
    <property type="entry name" value="DUF2946"/>
    <property type="match status" value="1"/>
</dbReference>
<accession>A0ABX2MYI7</accession>
<gene>
    <name evidence="2" type="ORF">HUO14_01190</name>
</gene>
<dbReference type="Proteomes" id="UP000652427">
    <property type="component" value="Unassembled WGS sequence"/>
</dbReference>
<protein>
    <recommendedName>
        <fullName evidence="4">DUF2946 domain-containing protein</fullName>
    </recommendedName>
</protein>
<evidence type="ECO:0000256" key="1">
    <source>
        <dbReference type="SAM" id="Phobius"/>
    </source>
</evidence>
<organism evidence="2 3">
    <name type="scientific">Parasphingorhabdus flavimaris</name>
    <dbReference type="NCBI Taxonomy" id="266812"/>
    <lineage>
        <taxon>Bacteria</taxon>
        <taxon>Pseudomonadati</taxon>
        <taxon>Pseudomonadota</taxon>
        <taxon>Alphaproteobacteria</taxon>
        <taxon>Sphingomonadales</taxon>
        <taxon>Sphingomonadaceae</taxon>
        <taxon>Parasphingorhabdus</taxon>
    </lineage>
</organism>
<name>A0ABX2MYI7_9SPHN</name>
<evidence type="ECO:0000313" key="2">
    <source>
        <dbReference type="EMBL" id="NVD26513.1"/>
    </source>
</evidence>
<dbReference type="RefSeq" id="WP_176278059.1">
    <property type="nucleotide sequence ID" value="NZ_JABWMH010000001.1"/>
</dbReference>